<feature type="domain" description="TIR" evidence="5">
    <location>
        <begin position="203"/>
        <end position="369"/>
    </location>
</feature>
<sequence>MMKAGAVVSNPRSRVKWDAFLSFQRDTSHNFTDRLYEALVKEELRVWNDDLERVDHDHELRPSLVEAIEDSVAFVVVLSANYANSHLRLEELAKLLDMRSSLELLVFPIFYKVQPWEVRTQNNHFENDFEKLAKTFGEEKIQRWKGAMTKRSRKKPFIISQQKPKIEKLPKIRKRSSKSTEFVDLLKEIGSFEMENGVLPHRLKYNVFLSFRGFDTREIFCELLYVALNAKQKLRVFRDNEGMQRGDEIGPSLDLAMDDSAASVIILSTNYANSSWCLNELAMLCDFRSSLKRPVIPIFYGVNPEDVRKQSGDFAKDFEEHAKTFSEVEIKRWRRAMNLVGNIPGFVFTKATVDDVKAGKDRKKVDEMIGLVVKRVLAQVRNSPENVADYTVGLESCVEDLMKLLNFKPTSSVQFLGIYGMGGIGKTTLAKYFYNKIIVNFEHRAIIYDVREQSSTQDGLDDLKRTFKVAREKKNIVVLDDVDNIDQVNALVGETSWYGEGSLVVITTRDEEILNRLSVNLRYEVKCLTEMQALKLFCFYSLRKEKPPTEGLLELSKKSVELTGLLPLALKVFGSHLFDKEENEWQVQLEKLKTFQPDKLQGVLALSFESLDDEEKKVFLDIACLFLRLKITKDEVVDILKGCGFQAEAALSVLRQKSLIKIRDDNNLWMHDHIRDMGRHMVLNESREDPGMRSRLWDHGAIMTVLNNMKGTPSIRGIVCDFKKKSADDIASRSLLNNPAEENPKSSEIIIPVEPFVLMTKLRLLQINNVELEGNLKLLPSELKWIQWKGCPLENLPLDFLAGQLAVLDLSESRIRRVQSLRNDEVDENLKVINFRGCHSLETIPDLSNHNALEKLVLDRCKLLVKVPSSVGKIRTLLQLDLRNCSNLSEFLVDVSGLKRLEKLVLSGCSNLSVLPKNIGAMQCLKKLLLDGTAIKNVPGDIYRLQNLEKLSLRGCRSIQELPSCVGTLTSLEKLYLDNTALQNLPSSIKKLKNLQKLHLRLCRSLSEIPDTINELISLKELVINRSGVKMVHLKSGSLPWLTDFSAGDCKNLKEVSSSIGGLNSLLQLTLNGTPITTLPDNIGDLQFILKVDLRGCKYLTVLPSSIVAMDTLRKLYLGGSNIEELPEDFGNLENLVLLQMNECKMLKRLPSSFGNLKSLHHLYMEETLVMEFPESFGNLSNLRVLKMLKKPLFRICESYPPGTSKETRFVELPNSFANLLKLEELDARSLGLSGKIPDVLEKLSSLMILNLGNNCFHSLPCSLKGLSNLIELSLYDCQELTCLPPLPCQLKQLNLANCFSLESISDLSELTILHDLNLTNCVKLDDVPGLDKLTALKRLYMSACNSTCYPEVKKKLSKVSLKLLRNLSLPGNRIPGWFSQGPVTFSVQLNREIRGVIFAVVVAVNHEIKDNYQMPDVVEIQVQILELDLAIYTTTLHLSGVPGTSNDQLHICRYPASHQMVRALKDGFTIQVIKREKPLKQGVELKMSGIHLIYEGDDDISGDEDFLTDTQQTVSQKLTNFFSS</sequence>
<dbReference type="SUPFAM" id="SSF52200">
    <property type="entry name" value="Toll/Interleukin receptor TIR domain"/>
    <property type="match status" value="2"/>
</dbReference>
<dbReference type="SUPFAM" id="SSF52058">
    <property type="entry name" value="L domain-like"/>
    <property type="match status" value="2"/>
</dbReference>
<dbReference type="GO" id="GO:0006952">
    <property type="term" value="P:defense response"/>
    <property type="evidence" value="ECO:0007669"/>
    <property type="project" value="UniProtKB-KW"/>
</dbReference>
<dbReference type="InterPro" id="IPR032675">
    <property type="entry name" value="LRR_dom_sf"/>
</dbReference>
<dbReference type="Proteomes" id="UP000434276">
    <property type="component" value="Unassembled WGS sequence"/>
</dbReference>
<evidence type="ECO:0000256" key="3">
    <source>
        <dbReference type="ARBA" id="ARBA00022821"/>
    </source>
</evidence>
<name>A0A5S9W1F5_ARATH</name>
<evidence type="ECO:0000256" key="4">
    <source>
        <dbReference type="ARBA" id="ARBA00023027"/>
    </source>
</evidence>
<dbReference type="Gene3D" id="1.10.10.10">
    <property type="entry name" value="Winged helix-like DNA-binding domain superfamily/Winged helix DNA-binding domain"/>
    <property type="match status" value="1"/>
</dbReference>
<evidence type="ECO:0000256" key="2">
    <source>
        <dbReference type="ARBA" id="ARBA00022737"/>
    </source>
</evidence>
<protein>
    <recommendedName>
        <fullName evidence="5">TIR domain-containing protein</fullName>
    </recommendedName>
</protein>
<dbReference type="GO" id="GO:0051707">
    <property type="term" value="P:response to other organism"/>
    <property type="evidence" value="ECO:0007669"/>
    <property type="project" value="UniProtKB-ARBA"/>
</dbReference>
<dbReference type="InterPro" id="IPR027417">
    <property type="entry name" value="P-loop_NTPase"/>
</dbReference>
<reference evidence="6 7" key="1">
    <citation type="submission" date="2019-12" db="EMBL/GenBank/DDBJ databases">
        <authorList>
            <person name="Jiao W.-B."/>
            <person name="Schneeberger K."/>
        </authorList>
    </citation>
    <scope>NUCLEOTIDE SEQUENCE [LARGE SCALE GENOMIC DNA]</scope>
    <source>
        <strain evidence="7">cv. C24</strain>
    </source>
</reference>
<dbReference type="InterPro" id="IPR036388">
    <property type="entry name" value="WH-like_DNA-bd_sf"/>
</dbReference>
<dbReference type="InterPro" id="IPR002182">
    <property type="entry name" value="NB-ARC"/>
</dbReference>
<dbReference type="SMART" id="SM00382">
    <property type="entry name" value="AAA"/>
    <property type="match status" value="1"/>
</dbReference>
<proteinExistence type="predicted"/>
<evidence type="ECO:0000313" key="6">
    <source>
        <dbReference type="EMBL" id="CAA0246155.1"/>
    </source>
</evidence>
<dbReference type="ExpressionAtlas" id="A0A5S9W1F5">
    <property type="expression patterns" value="baseline and differential"/>
</dbReference>
<dbReference type="InterPro" id="IPR055414">
    <property type="entry name" value="LRR_R13L4/SHOC2-like"/>
</dbReference>
<dbReference type="EMBL" id="CACSHJ010000087">
    <property type="protein sequence ID" value="CAA0246155.1"/>
    <property type="molecule type" value="Genomic_DNA"/>
</dbReference>
<evidence type="ECO:0000313" key="7">
    <source>
        <dbReference type="Proteomes" id="UP000434276"/>
    </source>
</evidence>
<keyword evidence="1" id="KW-0433">Leucine-rich repeat</keyword>
<evidence type="ECO:0000256" key="1">
    <source>
        <dbReference type="ARBA" id="ARBA00022614"/>
    </source>
</evidence>
<dbReference type="Gene3D" id="1.10.8.430">
    <property type="entry name" value="Helical domain of apoptotic protease-activating factors"/>
    <property type="match status" value="1"/>
</dbReference>
<dbReference type="InterPro" id="IPR003593">
    <property type="entry name" value="AAA+_ATPase"/>
</dbReference>
<dbReference type="Pfam" id="PF00931">
    <property type="entry name" value="NB-ARC"/>
    <property type="match status" value="2"/>
</dbReference>
<dbReference type="PANTHER" id="PTHR11017:SF385">
    <property type="entry name" value="DISEASE RESISTANCE PROTEIN (TIR-NBS-LRR CLASS)-RELATED"/>
    <property type="match status" value="1"/>
</dbReference>
<dbReference type="InterPro" id="IPR042197">
    <property type="entry name" value="Apaf_helical"/>
</dbReference>
<dbReference type="InterPro" id="IPR003591">
    <property type="entry name" value="Leu-rich_rpt_typical-subtyp"/>
</dbReference>
<dbReference type="InterPro" id="IPR044974">
    <property type="entry name" value="Disease_R_plants"/>
</dbReference>
<dbReference type="SMART" id="SM00255">
    <property type="entry name" value="TIR"/>
    <property type="match status" value="2"/>
</dbReference>
<dbReference type="PRINTS" id="PR00364">
    <property type="entry name" value="DISEASERSIST"/>
</dbReference>
<organism evidence="6 7">
    <name type="scientific">Arabidopsis thaliana</name>
    <name type="common">Mouse-ear cress</name>
    <dbReference type="NCBI Taxonomy" id="3702"/>
    <lineage>
        <taxon>Eukaryota</taxon>
        <taxon>Viridiplantae</taxon>
        <taxon>Streptophyta</taxon>
        <taxon>Embryophyta</taxon>
        <taxon>Tracheophyta</taxon>
        <taxon>Spermatophyta</taxon>
        <taxon>Magnoliopsida</taxon>
        <taxon>eudicotyledons</taxon>
        <taxon>Gunneridae</taxon>
        <taxon>Pentapetalae</taxon>
        <taxon>rosids</taxon>
        <taxon>malvids</taxon>
        <taxon>Brassicales</taxon>
        <taxon>Brassicaceae</taxon>
        <taxon>Camelineae</taxon>
        <taxon>Arabidopsis</taxon>
    </lineage>
</organism>
<dbReference type="PROSITE" id="PS50104">
    <property type="entry name" value="TIR"/>
    <property type="match status" value="2"/>
</dbReference>
<dbReference type="SMART" id="SM00369">
    <property type="entry name" value="LRR_TYP"/>
    <property type="match status" value="6"/>
</dbReference>
<dbReference type="Pfam" id="PF23282">
    <property type="entry name" value="WHD_ROQ1"/>
    <property type="match status" value="1"/>
</dbReference>
<dbReference type="SUPFAM" id="SSF52540">
    <property type="entry name" value="P-loop containing nucleoside triphosphate hydrolases"/>
    <property type="match status" value="1"/>
</dbReference>
<gene>
    <name evidence="6" type="ORF">C24_LOCUS2684</name>
</gene>
<dbReference type="OrthoDB" id="2018313at2759"/>
<dbReference type="Gene3D" id="3.40.50.300">
    <property type="entry name" value="P-loop containing nucleotide triphosphate hydrolases"/>
    <property type="match status" value="1"/>
</dbReference>
<dbReference type="Gene3D" id="3.40.50.10140">
    <property type="entry name" value="Toll/interleukin-1 receptor homology (TIR) domain"/>
    <property type="match status" value="2"/>
</dbReference>
<dbReference type="InterPro" id="IPR035897">
    <property type="entry name" value="Toll_tir_struct_dom_sf"/>
</dbReference>
<dbReference type="InterPro" id="IPR058192">
    <property type="entry name" value="WHD_ROQ1-like"/>
</dbReference>
<feature type="domain" description="TIR" evidence="5">
    <location>
        <begin position="15"/>
        <end position="176"/>
    </location>
</feature>
<dbReference type="Pfam" id="PF23598">
    <property type="entry name" value="LRR_14"/>
    <property type="match status" value="2"/>
</dbReference>
<evidence type="ECO:0000259" key="5">
    <source>
        <dbReference type="PROSITE" id="PS50104"/>
    </source>
</evidence>
<dbReference type="GO" id="GO:0007165">
    <property type="term" value="P:signal transduction"/>
    <property type="evidence" value="ECO:0007669"/>
    <property type="project" value="InterPro"/>
</dbReference>
<keyword evidence="2" id="KW-0677">Repeat</keyword>
<dbReference type="Gene3D" id="3.80.10.10">
    <property type="entry name" value="Ribonuclease Inhibitor"/>
    <property type="match status" value="4"/>
</dbReference>
<dbReference type="InterPro" id="IPR000157">
    <property type="entry name" value="TIR_dom"/>
</dbReference>
<dbReference type="PANTHER" id="PTHR11017">
    <property type="entry name" value="LEUCINE-RICH REPEAT-CONTAINING PROTEIN"/>
    <property type="match status" value="1"/>
</dbReference>
<accession>A0A5S9W1F5</accession>
<keyword evidence="4" id="KW-0520">NAD</keyword>
<dbReference type="GO" id="GO:0043531">
    <property type="term" value="F:ADP binding"/>
    <property type="evidence" value="ECO:0007669"/>
    <property type="project" value="InterPro"/>
</dbReference>
<dbReference type="Pfam" id="PF01582">
    <property type="entry name" value="TIR"/>
    <property type="match status" value="2"/>
</dbReference>
<keyword evidence="3" id="KW-0611">Plant defense</keyword>